<protein>
    <submittedName>
        <fullName evidence="1">Uncharacterized protein</fullName>
    </submittedName>
</protein>
<name>A0A382XSB2_9ZZZZ</name>
<feature type="non-terminal residue" evidence="1">
    <location>
        <position position="53"/>
    </location>
</feature>
<organism evidence="1">
    <name type="scientific">marine metagenome</name>
    <dbReference type="NCBI Taxonomy" id="408172"/>
    <lineage>
        <taxon>unclassified sequences</taxon>
        <taxon>metagenomes</taxon>
        <taxon>ecological metagenomes</taxon>
    </lineage>
</organism>
<evidence type="ECO:0000313" key="1">
    <source>
        <dbReference type="EMBL" id="SVD74022.1"/>
    </source>
</evidence>
<dbReference type="AlphaFoldDB" id="A0A382XSB2"/>
<reference evidence="1" key="1">
    <citation type="submission" date="2018-05" db="EMBL/GenBank/DDBJ databases">
        <authorList>
            <person name="Lanie J.A."/>
            <person name="Ng W.-L."/>
            <person name="Kazmierczak K.M."/>
            <person name="Andrzejewski T.M."/>
            <person name="Davidsen T.M."/>
            <person name="Wayne K.J."/>
            <person name="Tettelin H."/>
            <person name="Glass J.I."/>
            <person name="Rusch D."/>
            <person name="Podicherti R."/>
            <person name="Tsui H.-C.T."/>
            <person name="Winkler M.E."/>
        </authorList>
    </citation>
    <scope>NUCLEOTIDE SEQUENCE</scope>
</reference>
<proteinExistence type="predicted"/>
<accession>A0A382XSB2</accession>
<sequence length="53" mass="6366">MLIILIFVSVIVIKAIKRRIEAKQNLYKDYDYGKYENKTIIMKKIKYNIVNKS</sequence>
<gene>
    <name evidence="1" type="ORF">METZ01_LOCUS426876</name>
</gene>
<dbReference type="EMBL" id="UINC01170130">
    <property type="protein sequence ID" value="SVD74022.1"/>
    <property type="molecule type" value="Genomic_DNA"/>
</dbReference>